<keyword evidence="3" id="KW-1185">Reference proteome</keyword>
<name>A0A162YUD0_9FLAO</name>
<evidence type="ECO:0000313" key="2">
    <source>
        <dbReference type="EMBL" id="KZS39359.1"/>
    </source>
</evidence>
<reference evidence="2 3" key="1">
    <citation type="submission" date="2016-01" db="EMBL/GenBank/DDBJ databases">
        <title>The draft genome sequence of Aquimarina sp. RZW4-3-2.</title>
        <authorList>
            <person name="Wang Y."/>
        </authorList>
    </citation>
    <scope>NUCLEOTIDE SEQUENCE [LARGE SCALE GENOMIC DNA]</scope>
    <source>
        <strain evidence="2 3">RZW4-3-2</strain>
    </source>
</reference>
<dbReference type="AlphaFoldDB" id="A0A162YUD0"/>
<feature type="transmembrane region" description="Helical" evidence="1">
    <location>
        <begin position="6"/>
        <end position="25"/>
    </location>
</feature>
<protein>
    <submittedName>
        <fullName evidence="2">Uncharacterized protein</fullName>
    </submittedName>
</protein>
<keyword evidence="1" id="KW-0812">Transmembrane</keyword>
<dbReference type="Proteomes" id="UP000076715">
    <property type="component" value="Unassembled WGS sequence"/>
</dbReference>
<organism evidence="2 3">
    <name type="scientific">Aquimarina aggregata</name>
    <dbReference type="NCBI Taxonomy" id="1642818"/>
    <lineage>
        <taxon>Bacteria</taxon>
        <taxon>Pseudomonadati</taxon>
        <taxon>Bacteroidota</taxon>
        <taxon>Flavobacteriia</taxon>
        <taxon>Flavobacteriales</taxon>
        <taxon>Flavobacteriaceae</taxon>
        <taxon>Aquimarina</taxon>
    </lineage>
</organism>
<keyword evidence="1" id="KW-1133">Transmembrane helix</keyword>
<evidence type="ECO:0000256" key="1">
    <source>
        <dbReference type="SAM" id="Phobius"/>
    </source>
</evidence>
<dbReference type="EMBL" id="LQRT01000035">
    <property type="protein sequence ID" value="KZS39359.1"/>
    <property type="molecule type" value="Genomic_DNA"/>
</dbReference>
<comment type="caution">
    <text evidence="2">The sequence shown here is derived from an EMBL/GenBank/DDBJ whole genome shotgun (WGS) entry which is preliminary data.</text>
</comment>
<keyword evidence="1" id="KW-0472">Membrane</keyword>
<sequence>MERKTNFIGYPIVIILTALITYFCLKKTGSDPANPPVVPTPDEIITLQDAFQLYETYSKNRACIIDAYEGRVDSTLNTLCTSDRPRDLGFVPSRSFELEKEFLEQYLAYIDYVTGDSIPITGYRIFLGNYPNKDKLISGRPIPDPRRNTIFIAPTTFQNGSNRAFTFIKDQNNDGKPDLLFLQDTFEKGIGNQNHAKVNANTASFFSFSTIYNDELSTIANDMGSYP</sequence>
<gene>
    <name evidence="2" type="ORF">AWE51_12515</name>
</gene>
<proteinExistence type="predicted"/>
<accession>A0A162YUD0</accession>
<evidence type="ECO:0000313" key="3">
    <source>
        <dbReference type="Proteomes" id="UP000076715"/>
    </source>
</evidence>
<dbReference type="OrthoDB" id="1427559at2"/>
<dbReference type="STRING" id="1642818.AWE51_12515"/>
<dbReference type="RefSeq" id="WP_066317500.1">
    <property type="nucleotide sequence ID" value="NZ_LQRT01000035.1"/>
</dbReference>